<sequence>MLKIFIRLPSYSHHFYFGKTRLLKSLRFLNFWQISTRKSSQTMEFLQWNMTADEIASSAEKLMQDTRNVYDQVAMVPKNEENFNNTVKVVADFDSSSSIQRNNIDFFQHVHPDKTLRDASTSADKKISDFEVEMSMRQDVFDRIEAASKLSQQDCTPEGKRLLERMVKLGRRNGLHLDKTKQDKIKEIKKRMTEISIDFQKNLNEANETLSFSESELKGLPKDFMDSLEKDETGKFIVTLKYPHYFPLMKKCSVSSTRKAMETAFNSRCKENNTAILSELVKLRAEKAKLLGFENHAAFVHEMRMAKHPNNVKEFTDSLAKKLKPLGEADLTEMLAMKALDCKASGEEFNGKINMWDLRFYMTKIEEEKYSVDQNKLKEYFPLDVVTKGLLDIYQQLLDLKFERVENPVTWHSDVTLYTVSDATSGKLIGHFYLDLHPREGKYGHAACFGLVPGCLKPDGNRQFAVAAMVANFTKPTADAPSLLTHDEVETFFHEFGHVMHQICAEAEYEMFSGTSVERDFVEAPSQMLENWCWEAEPLRRMSKHYKDGGALPDNMIDTLVKSRNANTGVFYLRQITLGTLDLNIHMSDSADLAQVYADACQNILGIPATPGTCMPATFGHLAGGYDAQYYGYLWSEVFCFDMFYTRFIAGGIMSSAVGRDYREKILKPGGSLDATEMLRNFLGRDPKQDAFLGAKGLGEKFTVDIV</sequence>
<dbReference type="FunFam" id="3.40.390.10:FF:000006">
    <property type="entry name" value="Thimet oligopeptidase 1"/>
    <property type="match status" value="1"/>
</dbReference>
<gene>
    <name evidence="11" type="primary">Thop1</name>
</gene>
<keyword evidence="5 9" id="KW-0479">Metal-binding</keyword>
<organism evidence="11">
    <name type="scientific">Phallusia mammillata</name>
    <dbReference type="NCBI Taxonomy" id="59560"/>
    <lineage>
        <taxon>Eukaryota</taxon>
        <taxon>Metazoa</taxon>
        <taxon>Chordata</taxon>
        <taxon>Tunicata</taxon>
        <taxon>Ascidiacea</taxon>
        <taxon>Phlebobranchia</taxon>
        <taxon>Ascidiidae</taxon>
        <taxon>Phallusia</taxon>
    </lineage>
</organism>
<dbReference type="PANTHER" id="PTHR11804:SF84">
    <property type="entry name" value="SACCHAROLYSIN"/>
    <property type="match status" value="1"/>
</dbReference>
<evidence type="ECO:0000256" key="9">
    <source>
        <dbReference type="RuleBase" id="RU003435"/>
    </source>
</evidence>
<comment type="similarity">
    <text evidence="2 9">Belongs to the peptidase M3 family.</text>
</comment>
<dbReference type="GO" id="GO:0006518">
    <property type="term" value="P:peptide metabolic process"/>
    <property type="evidence" value="ECO:0007669"/>
    <property type="project" value="TreeGrafter"/>
</dbReference>
<keyword evidence="7 9" id="KW-0862">Zinc</keyword>
<evidence type="ECO:0000256" key="4">
    <source>
        <dbReference type="ARBA" id="ARBA00022670"/>
    </source>
</evidence>
<dbReference type="InterPro" id="IPR045090">
    <property type="entry name" value="Pept_M3A_M3B"/>
</dbReference>
<dbReference type="GO" id="GO:0046872">
    <property type="term" value="F:metal ion binding"/>
    <property type="evidence" value="ECO:0007669"/>
    <property type="project" value="UniProtKB-UniRule"/>
</dbReference>
<evidence type="ECO:0000256" key="3">
    <source>
        <dbReference type="ARBA" id="ARBA00022490"/>
    </source>
</evidence>
<evidence type="ECO:0000256" key="1">
    <source>
        <dbReference type="ARBA" id="ARBA00004496"/>
    </source>
</evidence>
<dbReference type="InterPro" id="IPR024079">
    <property type="entry name" value="MetalloPept_cat_dom_sf"/>
</dbReference>
<dbReference type="PANTHER" id="PTHR11804">
    <property type="entry name" value="PROTEASE M3 THIMET OLIGOPEPTIDASE-RELATED"/>
    <property type="match status" value="1"/>
</dbReference>
<dbReference type="GO" id="GO:0006508">
    <property type="term" value="P:proteolysis"/>
    <property type="evidence" value="ECO:0007669"/>
    <property type="project" value="UniProtKB-KW"/>
</dbReference>
<protein>
    <submittedName>
        <fullName evidence="11">Thimet oligopeptidase</fullName>
    </submittedName>
</protein>
<dbReference type="InterPro" id="IPR001567">
    <property type="entry name" value="Pept_M3A_M3B_dom"/>
</dbReference>
<proteinExistence type="evidence at transcript level"/>
<comment type="subcellular location">
    <subcellularLocation>
        <location evidence="1">Cytoplasm</location>
    </subcellularLocation>
</comment>
<dbReference type="AlphaFoldDB" id="A0A6F9DUU6"/>
<feature type="domain" description="Peptidase M3A/M3B catalytic" evidence="10">
    <location>
        <begin position="248"/>
        <end position="697"/>
    </location>
</feature>
<dbReference type="Gene3D" id="1.20.1050.40">
    <property type="entry name" value="Endopeptidase. Chain P, domain 1"/>
    <property type="match status" value="1"/>
</dbReference>
<dbReference type="CDD" id="cd06455">
    <property type="entry name" value="M3A_TOP"/>
    <property type="match status" value="1"/>
</dbReference>
<keyword evidence="4 9" id="KW-0645">Protease</keyword>
<dbReference type="SUPFAM" id="SSF55486">
    <property type="entry name" value="Metalloproteases ('zincins'), catalytic domain"/>
    <property type="match status" value="1"/>
</dbReference>
<dbReference type="Pfam" id="PF01432">
    <property type="entry name" value="Peptidase_M3"/>
    <property type="match status" value="1"/>
</dbReference>
<keyword evidence="8 9" id="KW-0482">Metalloprotease</keyword>
<evidence type="ECO:0000256" key="8">
    <source>
        <dbReference type="ARBA" id="ARBA00023049"/>
    </source>
</evidence>
<evidence type="ECO:0000259" key="10">
    <source>
        <dbReference type="Pfam" id="PF01432"/>
    </source>
</evidence>
<dbReference type="InterPro" id="IPR024080">
    <property type="entry name" value="Neurolysin/TOP_N"/>
</dbReference>
<accession>A0A6F9DUU6</accession>
<reference evidence="11" key="1">
    <citation type="submission" date="2020-04" db="EMBL/GenBank/DDBJ databases">
        <authorList>
            <person name="Neveu A P."/>
        </authorList>
    </citation>
    <scope>NUCLEOTIDE SEQUENCE</scope>
    <source>
        <tissue evidence="11">Whole embryo</tissue>
    </source>
</reference>
<comment type="cofactor">
    <cofactor evidence="9">
        <name>Zn(2+)</name>
        <dbReference type="ChEBI" id="CHEBI:29105"/>
    </cofactor>
    <text evidence="9">Binds 1 zinc ion.</text>
</comment>
<dbReference type="GO" id="GO:0005758">
    <property type="term" value="C:mitochondrial intermembrane space"/>
    <property type="evidence" value="ECO:0007669"/>
    <property type="project" value="TreeGrafter"/>
</dbReference>
<evidence type="ECO:0000256" key="7">
    <source>
        <dbReference type="ARBA" id="ARBA00022833"/>
    </source>
</evidence>
<evidence type="ECO:0000256" key="5">
    <source>
        <dbReference type="ARBA" id="ARBA00022723"/>
    </source>
</evidence>
<evidence type="ECO:0000313" key="11">
    <source>
        <dbReference type="EMBL" id="CAB3266951.1"/>
    </source>
</evidence>
<name>A0A6F9DUU6_9ASCI</name>
<dbReference type="FunFam" id="1.20.1050.40:FF:000001">
    <property type="entry name" value="Thimet oligopeptidase 1"/>
    <property type="match status" value="1"/>
</dbReference>
<dbReference type="GO" id="GO:0004222">
    <property type="term" value="F:metalloendopeptidase activity"/>
    <property type="evidence" value="ECO:0007669"/>
    <property type="project" value="InterPro"/>
</dbReference>
<dbReference type="EMBL" id="LR791089">
    <property type="protein sequence ID" value="CAB3266951.1"/>
    <property type="molecule type" value="mRNA"/>
</dbReference>
<keyword evidence="6 9" id="KW-0378">Hydrolase</keyword>
<dbReference type="InterPro" id="IPR024077">
    <property type="entry name" value="Neurolysin/TOP_dom2"/>
</dbReference>
<dbReference type="Gene3D" id="3.40.390.10">
    <property type="entry name" value="Collagenase (Catalytic Domain)"/>
    <property type="match status" value="1"/>
</dbReference>
<evidence type="ECO:0000256" key="2">
    <source>
        <dbReference type="ARBA" id="ARBA00006040"/>
    </source>
</evidence>
<dbReference type="Gene3D" id="1.10.1370.10">
    <property type="entry name" value="Neurolysin, domain 3"/>
    <property type="match status" value="1"/>
</dbReference>
<keyword evidence="3" id="KW-0963">Cytoplasm</keyword>
<evidence type="ECO:0000256" key="6">
    <source>
        <dbReference type="ARBA" id="ARBA00022801"/>
    </source>
</evidence>